<dbReference type="EMBL" id="JAHSPG010000016">
    <property type="protein sequence ID" value="MBV4360070.1"/>
    <property type="molecule type" value="Genomic_DNA"/>
</dbReference>
<dbReference type="GO" id="GO:0003796">
    <property type="term" value="F:lysozyme activity"/>
    <property type="evidence" value="ECO:0007669"/>
    <property type="project" value="InterPro"/>
</dbReference>
<comment type="caution">
    <text evidence="2">The sequence shown here is derived from an EMBL/GenBank/DDBJ whole genome shotgun (WGS) entry which is preliminary data.</text>
</comment>
<comment type="similarity">
    <text evidence="1">Belongs to the glycosyl hydrolase 25 family.</text>
</comment>
<evidence type="ECO:0000313" key="3">
    <source>
        <dbReference type="Proteomes" id="UP000812270"/>
    </source>
</evidence>
<keyword evidence="2" id="KW-0378">Hydrolase</keyword>
<dbReference type="GO" id="GO:0016052">
    <property type="term" value="P:carbohydrate catabolic process"/>
    <property type="evidence" value="ECO:0007669"/>
    <property type="project" value="TreeGrafter"/>
</dbReference>
<evidence type="ECO:0000256" key="1">
    <source>
        <dbReference type="ARBA" id="ARBA00010646"/>
    </source>
</evidence>
<gene>
    <name evidence="2" type="ORF">KTO63_23085</name>
</gene>
<keyword evidence="3" id="KW-1185">Reference proteome</keyword>
<name>A0A9E2SGC3_9BACT</name>
<dbReference type="Gene3D" id="3.20.20.80">
    <property type="entry name" value="Glycosidases"/>
    <property type="match status" value="1"/>
</dbReference>
<reference evidence="2" key="1">
    <citation type="submission" date="2021-06" db="EMBL/GenBank/DDBJ databases">
        <authorList>
            <person name="Huq M.A."/>
        </authorList>
    </citation>
    <scope>NUCLEOTIDE SEQUENCE</scope>
    <source>
        <strain evidence="2">MAH-26</strain>
    </source>
</reference>
<dbReference type="InterPro" id="IPR017853">
    <property type="entry name" value="GH"/>
</dbReference>
<evidence type="ECO:0000313" key="2">
    <source>
        <dbReference type="EMBL" id="MBV4360070.1"/>
    </source>
</evidence>
<dbReference type="Pfam" id="PF01183">
    <property type="entry name" value="Glyco_hydro_25"/>
    <property type="match status" value="1"/>
</dbReference>
<protein>
    <submittedName>
        <fullName evidence="2">Glycoside hydrolase family 25 protein</fullName>
    </submittedName>
</protein>
<accession>A0A9E2SGC3</accession>
<dbReference type="Proteomes" id="UP000812270">
    <property type="component" value="Unassembled WGS sequence"/>
</dbReference>
<dbReference type="InterPro" id="IPR002053">
    <property type="entry name" value="Glyco_hydro_25"/>
</dbReference>
<dbReference type="CDD" id="cd00599">
    <property type="entry name" value="GH25_muramidase"/>
    <property type="match status" value="1"/>
</dbReference>
<dbReference type="AlphaFoldDB" id="A0A9E2SGC3"/>
<dbReference type="PANTHER" id="PTHR34135:SF2">
    <property type="entry name" value="LYSOZYME"/>
    <property type="match status" value="1"/>
</dbReference>
<proteinExistence type="inferred from homology"/>
<dbReference type="SUPFAM" id="SSF51445">
    <property type="entry name" value="(Trans)glycosidases"/>
    <property type="match status" value="1"/>
</dbReference>
<organism evidence="2 3">
    <name type="scientific">Pinibacter aurantiacus</name>
    <dbReference type="NCBI Taxonomy" id="2851599"/>
    <lineage>
        <taxon>Bacteria</taxon>
        <taxon>Pseudomonadati</taxon>
        <taxon>Bacteroidota</taxon>
        <taxon>Chitinophagia</taxon>
        <taxon>Chitinophagales</taxon>
        <taxon>Chitinophagaceae</taxon>
        <taxon>Pinibacter</taxon>
    </lineage>
</organism>
<dbReference type="PROSITE" id="PS51904">
    <property type="entry name" value="GLYCOSYL_HYDROL_F25_2"/>
    <property type="match status" value="1"/>
</dbReference>
<sequence length="301" mass="33841">MDNMLLQVSAKKLNKRSGFPPSLADKNNIVGVALQGFKFEGEETEDPANPAIGKWYRDKAGIYYWAGGVIRLPGRVISNFKNLPINLPTGFSFGVDVSHHNDAPDWDAFKKAGCEFVYIKTSEGVGTPDMQAATHARNAKLQNFRIGYYHFCRPDTRNGGSVRSDATAEANEVISRIATLTSPDLPLVLDLEDQQTWDSPLGKTDYLLWVNTFIETINAHLTKGVMLYSRKEYLDRKLPPNHNLGKYKLWMSYYPSSPDATKVPVPNGWNDWSVWQYTEHGVVGNNPKVDLNILKDNTLFL</sequence>
<dbReference type="GO" id="GO:0009253">
    <property type="term" value="P:peptidoglycan catabolic process"/>
    <property type="evidence" value="ECO:0007669"/>
    <property type="project" value="InterPro"/>
</dbReference>
<dbReference type="GO" id="GO:0016998">
    <property type="term" value="P:cell wall macromolecule catabolic process"/>
    <property type="evidence" value="ECO:0007669"/>
    <property type="project" value="InterPro"/>
</dbReference>
<dbReference type="PANTHER" id="PTHR34135">
    <property type="entry name" value="LYSOZYME"/>
    <property type="match status" value="1"/>
</dbReference>